<evidence type="ECO:0000313" key="3">
    <source>
        <dbReference type="EMBL" id="OGE02813.1"/>
    </source>
</evidence>
<proteinExistence type="inferred from homology"/>
<dbReference type="HAMAP" id="MF_00048">
    <property type="entry name" value="UPF0102"/>
    <property type="match status" value="1"/>
</dbReference>
<gene>
    <name evidence="3" type="ORF">A2196_05770</name>
</gene>
<dbReference type="InterPro" id="IPR011335">
    <property type="entry name" value="Restrct_endonuc-II-like"/>
</dbReference>
<accession>A0A1F5HF89</accession>
<dbReference type="InterPro" id="IPR011856">
    <property type="entry name" value="tRNA_endonuc-like_dom_sf"/>
</dbReference>
<sequence length="120" mass="13987">MTTLSEGKYGEDLACVYLKKAGYKILERNFRIRGGEIDIIAVDKQTLVYVEVKTRSSHRFGLPEEAVTYRKMNFLKRAAKFYRNNRLNLRLPQLERIDVLAIDLIDPKNPHYNLIQNAQS</sequence>
<comment type="similarity">
    <text evidence="1 2">Belongs to the UPF0102 family.</text>
</comment>
<dbReference type="CDD" id="cd20736">
    <property type="entry name" value="PoNe_Nuclease"/>
    <property type="match status" value="1"/>
</dbReference>
<evidence type="ECO:0000256" key="1">
    <source>
        <dbReference type="ARBA" id="ARBA00006738"/>
    </source>
</evidence>
<dbReference type="PANTHER" id="PTHR34039">
    <property type="entry name" value="UPF0102 PROTEIN YRAN"/>
    <property type="match status" value="1"/>
</dbReference>
<name>A0A1F5HF89_9BACT</name>
<reference evidence="3 4" key="1">
    <citation type="journal article" date="2016" name="Nat. Commun.">
        <title>Thousands of microbial genomes shed light on interconnected biogeochemical processes in an aquifer system.</title>
        <authorList>
            <person name="Anantharaman K."/>
            <person name="Brown C.T."/>
            <person name="Hug L.A."/>
            <person name="Sharon I."/>
            <person name="Castelle C.J."/>
            <person name="Probst A.J."/>
            <person name="Thomas B.C."/>
            <person name="Singh A."/>
            <person name="Wilkins M.J."/>
            <person name="Karaoz U."/>
            <person name="Brodie E.L."/>
            <person name="Williams K.H."/>
            <person name="Hubbard S.S."/>
            <person name="Banfield J.F."/>
        </authorList>
    </citation>
    <scope>NUCLEOTIDE SEQUENCE [LARGE SCALE GENOMIC DNA]</scope>
</reference>
<dbReference type="PANTHER" id="PTHR34039:SF1">
    <property type="entry name" value="UPF0102 PROTEIN YRAN"/>
    <property type="match status" value="1"/>
</dbReference>
<organism evidence="3 4">
    <name type="scientific">Candidatus Curtissbacteria bacterium RIFOXYA1_FULL_41_14</name>
    <dbReference type="NCBI Taxonomy" id="1797737"/>
    <lineage>
        <taxon>Bacteria</taxon>
        <taxon>Candidatus Curtissiibacteriota</taxon>
    </lineage>
</organism>
<dbReference type="GO" id="GO:0003676">
    <property type="term" value="F:nucleic acid binding"/>
    <property type="evidence" value="ECO:0007669"/>
    <property type="project" value="InterPro"/>
</dbReference>
<evidence type="ECO:0000313" key="4">
    <source>
        <dbReference type="Proteomes" id="UP000176751"/>
    </source>
</evidence>
<dbReference type="STRING" id="1797737.A2196_05770"/>
<dbReference type="InterPro" id="IPR003509">
    <property type="entry name" value="UPF0102_YraN-like"/>
</dbReference>
<comment type="caution">
    <text evidence="3">The sequence shown here is derived from an EMBL/GenBank/DDBJ whole genome shotgun (WGS) entry which is preliminary data.</text>
</comment>
<evidence type="ECO:0000256" key="2">
    <source>
        <dbReference type="HAMAP-Rule" id="MF_00048"/>
    </source>
</evidence>
<dbReference type="Gene3D" id="3.40.1350.10">
    <property type="match status" value="1"/>
</dbReference>
<dbReference type="Pfam" id="PF02021">
    <property type="entry name" value="UPF0102"/>
    <property type="match status" value="1"/>
</dbReference>
<dbReference type="EMBL" id="MFCA01000009">
    <property type="protein sequence ID" value="OGE02813.1"/>
    <property type="molecule type" value="Genomic_DNA"/>
</dbReference>
<protein>
    <recommendedName>
        <fullName evidence="2">UPF0102 protein A2196_05770</fullName>
    </recommendedName>
</protein>
<dbReference type="SUPFAM" id="SSF52980">
    <property type="entry name" value="Restriction endonuclease-like"/>
    <property type="match status" value="1"/>
</dbReference>
<dbReference type="AlphaFoldDB" id="A0A1F5HF89"/>
<dbReference type="NCBIfam" id="NF009150">
    <property type="entry name" value="PRK12497.1-3"/>
    <property type="match status" value="1"/>
</dbReference>
<dbReference type="Proteomes" id="UP000176751">
    <property type="component" value="Unassembled WGS sequence"/>
</dbReference>